<evidence type="ECO:0000313" key="16">
    <source>
        <dbReference type="EMBL" id="GBF32048.1"/>
    </source>
</evidence>
<dbReference type="PANTHER" id="PTHR42716:SF2">
    <property type="entry name" value="L-ASPARTATE OXIDASE, CHLOROPLASTIC"/>
    <property type="match status" value="1"/>
</dbReference>
<dbReference type="SUPFAM" id="SSF51905">
    <property type="entry name" value="FAD/NAD(P)-binding domain"/>
    <property type="match status" value="1"/>
</dbReference>
<dbReference type="Pfam" id="PF02910">
    <property type="entry name" value="Succ_DH_flav_C"/>
    <property type="match status" value="1"/>
</dbReference>
<evidence type="ECO:0000256" key="9">
    <source>
        <dbReference type="ARBA" id="ARBA00023002"/>
    </source>
</evidence>
<feature type="active site" description="Proton acceptor" evidence="12">
    <location>
        <position position="291"/>
    </location>
</feature>
<dbReference type="InterPro" id="IPR005288">
    <property type="entry name" value="NadB"/>
</dbReference>
<keyword evidence="9 13" id="KW-0560">Oxidoreductase</keyword>
<protein>
    <recommendedName>
        <fullName evidence="5 11">L-aspartate oxidase</fullName>
        <ecNumber evidence="4 11">1.4.3.16</ecNumber>
    </recommendedName>
</protein>
<comment type="pathway">
    <text evidence="2 13">Cofactor biosynthesis; NAD(+) biosynthesis; iminoaspartate from L-aspartate (oxidase route): step 1/1.</text>
</comment>
<comment type="caution">
    <text evidence="16">The sequence shown here is derived from an EMBL/GenBank/DDBJ whole genome shotgun (WGS) entry which is preliminary data.</text>
</comment>
<dbReference type="AlphaFoldDB" id="A0A2L2X7J1"/>
<dbReference type="PIRSF" id="PIRSF000171">
    <property type="entry name" value="SDHA_APRA_LASPO"/>
    <property type="match status" value="1"/>
</dbReference>
<evidence type="ECO:0000259" key="15">
    <source>
        <dbReference type="Pfam" id="PF02910"/>
    </source>
</evidence>
<evidence type="ECO:0000256" key="11">
    <source>
        <dbReference type="NCBIfam" id="TIGR00551"/>
    </source>
</evidence>
<dbReference type="GO" id="GO:0008734">
    <property type="term" value="F:L-aspartate oxidase activity"/>
    <property type="evidence" value="ECO:0007669"/>
    <property type="project" value="UniProtKB-UniRule"/>
</dbReference>
<comment type="function">
    <text evidence="13">Catalyzes the oxidation of L-aspartate to iminoaspartate.</text>
</comment>
<dbReference type="InterPro" id="IPR037099">
    <property type="entry name" value="Fum_R/Succ_DH_flav-like_C_sf"/>
</dbReference>
<evidence type="ECO:0000259" key="14">
    <source>
        <dbReference type="Pfam" id="PF00890"/>
    </source>
</evidence>
<evidence type="ECO:0000256" key="5">
    <source>
        <dbReference type="ARBA" id="ARBA00021901"/>
    </source>
</evidence>
<dbReference type="Gene3D" id="3.90.700.10">
    <property type="entry name" value="Succinate dehydrogenase/fumarate reductase flavoprotein, catalytic domain"/>
    <property type="match status" value="1"/>
</dbReference>
<dbReference type="EMBL" id="BFAV01000018">
    <property type="protein sequence ID" value="GBF32048.1"/>
    <property type="molecule type" value="Genomic_DNA"/>
</dbReference>
<reference evidence="17" key="1">
    <citation type="submission" date="2018-02" db="EMBL/GenBank/DDBJ databases">
        <title>Genome sequence of Desulfocucumis palustris strain NAW-5.</title>
        <authorList>
            <person name="Watanabe M."/>
            <person name="Kojima H."/>
            <person name="Fukui M."/>
        </authorList>
    </citation>
    <scope>NUCLEOTIDE SEQUENCE [LARGE SCALE GENOMIC DNA]</scope>
    <source>
        <strain evidence="17">NAW-5</strain>
    </source>
</reference>
<organism evidence="16 17">
    <name type="scientific">Desulfocucumis palustris</name>
    <dbReference type="NCBI Taxonomy" id="1898651"/>
    <lineage>
        <taxon>Bacteria</taxon>
        <taxon>Bacillati</taxon>
        <taxon>Bacillota</taxon>
        <taxon>Clostridia</taxon>
        <taxon>Eubacteriales</taxon>
        <taxon>Desulfocucumaceae</taxon>
        <taxon>Desulfocucumis</taxon>
    </lineage>
</organism>
<dbReference type="Gene3D" id="1.20.58.100">
    <property type="entry name" value="Fumarate reductase/succinate dehydrogenase flavoprotein-like, C-terminal domain"/>
    <property type="match status" value="1"/>
</dbReference>
<dbReference type="GO" id="GO:0034628">
    <property type="term" value="P:'de novo' NAD+ biosynthetic process from L-aspartate"/>
    <property type="evidence" value="ECO:0007669"/>
    <property type="project" value="TreeGrafter"/>
</dbReference>
<dbReference type="InterPro" id="IPR036188">
    <property type="entry name" value="FAD/NAD-bd_sf"/>
</dbReference>
<feature type="domain" description="Fumarate reductase/succinate dehydrogenase flavoprotein-like C-terminal" evidence="15">
    <location>
        <begin position="441"/>
        <end position="529"/>
    </location>
</feature>
<dbReference type="PRINTS" id="PR00368">
    <property type="entry name" value="FADPNR"/>
</dbReference>
<comment type="similarity">
    <text evidence="3 13">Belongs to the FAD-dependent oxidoreductase 2 family. NadB subfamily.</text>
</comment>
<dbReference type="NCBIfam" id="NF005701">
    <property type="entry name" value="PRK07512.1"/>
    <property type="match status" value="1"/>
</dbReference>
<dbReference type="InterPro" id="IPR015939">
    <property type="entry name" value="Fum_Rdtase/Succ_DH_flav-like_C"/>
</dbReference>
<dbReference type="Gene3D" id="3.50.50.60">
    <property type="entry name" value="FAD/NAD(P)-binding domain"/>
    <property type="match status" value="1"/>
</dbReference>
<evidence type="ECO:0000256" key="13">
    <source>
        <dbReference type="RuleBase" id="RU362049"/>
    </source>
</evidence>
<dbReference type="InterPro" id="IPR003953">
    <property type="entry name" value="FAD-dep_OxRdtase_2_FAD-bd"/>
</dbReference>
<dbReference type="Proteomes" id="UP000239549">
    <property type="component" value="Unassembled WGS sequence"/>
</dbReference>
<keyword evidence="8 13" id="KW-0274">FAD</keyword>
<dbReference type="FunFam" id="3.90.700.10:FF:000002">
    <property type="entry name" value="L-aspartate oxidase"/>
    <property type="match status" value="1"/>
</dbReference>
<dbReference type="GO" id="GO:0033765">
    <property type="term" value="F:steroid dehydrogenase activity, acting on the CH-CH group of donors"/>
    <property type="evidence" value="ECO:0007669"/>
    <property type="project" value="UniProtKB-ARBA"/>
</dbReference>
<dbReference type="PANTHER" id="PTHR42716">
    <property type="entry name" value="L-ASPARTATE OXIDASE"/>
    <property type="match status" value="1"/>
</dbReference>
<dbReference type="Pfam" id="PF00890">
    <property type="entry name" value="FAD_binding_2"/>
    <property type="match status" value="1"/>
</dbReference>
<dbReference type="SUPFAM" id="SSF56425">
    <property type="entry name" value="Succinate dehydrogenase/fumarate reductase flavoprotein, catalytic domain"/>
    <property type="match status" value="1"/>
</dbReference>
<dbReference type="EC" id="1.4.3.16" evidence="4 11"/>
<keyword evidence="7 13" id="KW-0662">Pyridine nucleotide biosynthesis</keyword>
<proteinExistence type="inferred from homology"/>
<evidence type="ECO:0000256" key="8">
    <source>
        <dbReference type="ARBA" id="ARBA00022827"/>
    </source>
</evidence>
<comment type="cofactor">
    <cofactor evidence="1 13">
        <name>FAD</name>
        <dbReference type="ChEBI" id="CHEBI:57692"/>
    </cofactor>
</comment>
<comment type="catalytic activity">
    <reaction evidence="10">
        <text>L-aspartate + O2 = iminosuccinate + H2O2</text>
        <dbReference type="Rhea" id="RHEA:25876"/>
        <dbReference type="ChEBI" id="CHEBI:15379"/>
        <dbReference type="ChEBI" id="CHEBI:16240"/>
        <dbReference type="ChEBI" id="CHEBI:29991"/>
        <dbReference type="ChEBI" id="CHEBI:77875"/>
        <dbReference type="EC" id="1.4.3.16"/>
    </reaction>
    <physiologicalReaction direction="left-to-right" evidence="10">
        <dbReference type="Rhea" id="RHEA:25877"/>
    </physiologicalReaction>
</comment>
<feature type="domain" description="FAD-dependent oxidoreductase 2 FAD-binding" evidence="14">
    <location>
        <begin position="23"/>
        <end position="393"/>
    </location>
</feature>
<evidence type="ECO:0000256" key="12">
    <source>
        <dbReference type="PIRSR" id="PIRSR000171-1"/>
    </source>
</evidence>
<dbReference type="SUPFAM" id="SSF46977">
    <property type="entry name" value="Succinate dehydrogenase/fumarate reductase flavoprotein C-terminal domain"/>
    <property type="match status" value="1"/>
</dbReference>
<evidence type="ECO:0000256" key="10">
    <source>
        <dbReference type="ARBA" id="ARBA00048305"/>
    </source>
</evidence>
<evidence type="ECO:0000256" key="1">
    <source>
        <dbReference type="ARBA" id="ARBA00001974"/>
    </source>
</evidence>
<name>A0A2L2X7J1_9FIRM</name>
<accession>A0A2L2X7J1</accession>
<comment type="subcellular location">
    <subcellularLocation>
        <location evidence="13">Cytoplasm</location>
    </subcellularLocation>
</comment>
<evidence type="ECO:0000313" key="17">
    <source>
        <dbReference type="Proteomes" id="UP000239549"/>
    </source>
</evidence>
<evidence type="ECO:0000256" key="7">
    <source>
        <dbReference type="ARBA" id="ARBA00022642"/>
    </source>
</evidence>
<keyword evidence="17" id="KW-1185">Reference proteome</keyword>
<keyword evidence="6 13" id="KW-0285">Flavoprotein</keyword>
<dbReference type="GO" id="GO:0005737">
    <property type="term" value="C:cytoplasm"/>
    <property type="evidence" value="ECO:0007669"/>
    <property type="project" value="UniProtKB-SubCell"/>
</dbReference>
<evidence type="ECO:0000256" key="3">
    <source>
        <dbReference type="ARBA" id="ARBA00008562"/>
    </source>
</evidence>
<dbReference type="UniPathway" id="UPA00253">
    <property type="reaction ID" value="UER00326"/>
</dbReference>
<sequence>MMAPSYVMNFDTRQLPQDEYEYVVIGSGIAGLYTAYAASRSGARVVLLTKHAADDSNTDKAQGGIAAALSTSDSPELHLEDTLSAGAGLCDREAVSILVNEGPDRVRDLIEMGANFDRKDGKFALTREGAHSRRRILHASGDATGAEIQRALTERVRGDGNIRVLENHLAVDLLVKENVCHGVLAMNCRNNDLKVFWGKAVILATGGLGQLYEHSTNPDVATGDGIAIAYRAGAEVMDMEFIQFHPTVLYLPGAPRFLISEAVRGEGAYLRNRYGDRFMPRYHPLAELAPRDIVVRAILSEMDTTASQRVFLDLSHLPVDLINERFPTIMKTCASYGLDITSEPIPVAPFAHYMMGGVKTNLNGETSINGLYACGETACLGVHGANRLASNSLLDGLVFGGRIVEWVKKRNIDFRDNKCYFINEQLLPQSSESEIDYTTVRKDIKVLMSQYAGPVRTAQGLLKALGTLEGMGYINRYNAVSPFEIEVKNMLEVGHLVAEAALMRTESRGGHYRMDFPQPVERWLKHVIIRR</sequence>
<evidence type="ECO:0000256" key="6">
    <source>
        <dbReference type="ARBA" id="ARBA00022630"/>
    </source>
</evidence>
<gene>
    <name evidence="16" type="ORF">DCCM_0239</name>
</gene>
<dbReference type="NCBIfam" id="TIGR00551">
    <property type="entry name" value="nadB"/>
    <property type="match status" value="1"/>
</dbReference>
<evidence type="ECO:0000256" key="2">
    <source>
        <dbReference type="ARBA" id="ARBA00004950"/>
    </source>
</evidence>
<evidence type="ECO:0000256" key="4">
    <source>
        <dbReference type="ARBA" id="ARBA00012173"/>
    </source>
</evidence>
<dbReference type="InterPro" id="IPR027477">
    <property type="entry name" value="Succ_DH/fumarate_Rdtase_cat_sf"/>
</dbReference>